<evidence type="ECO:0000256" key="1">
    <source>
        <dbReference type="SAM" id="MobiDB-lite"/>
    </source>
</evidence>
<protein>
    <submittedName>
        <fullName evidence="2">Uncharacterized protein</fullName>
    </submittedName>
</protein>
<evidence type="ECO:0000313" key="2">
    <source>
        <dbReference type="EMBL" id="OPF17067.1"/>
    </source>
</evidence>
<organism evidence="2 3">
    <name type="scientific">Microcystis aeruginosa KW</name>
    <dbReference type="NCBI Taxonomy" id="1960155"/>
    <lineage>
        <taxon>Bacteria</taxon>
        <taxon>Bacillati</taxon>
        <taxon>Cyanobacteriota</taxon>
        <taxon>Cyanophyceae</taxon>
        <taxon>Oscillatoriophycideae</taxon>
        <taxon>Chroococcales</taxon>
        <taxon>Microcystaceae</taxon>
        <taxon>Microcystis</taxon>
    </lineage>
</organism>
<gene>
    <name evidence="2" type="ORF">B1L04_13345</name>
</gene>
<reference evidence="2 3" key="1">
    <citation type="submission" date="2017-02" db="EMBL/GenBank/DDBJ databases">
        <title>Genome sequence of Microcystis aeruginosa KW.</title>
        <authorList>
            <person name="Oh H.-M."/>
            <person name="Ahn C.-Y."/>
            <person name="Jeong H."/>
            <person name="Srivastava A."/>
            <person name="Lee H.-G."/>
            <person name="Kang S.-R."/>
        </authorList>
    </citation>
    <scope>NUCLEOTIDE SEQUENCE [LARGE SCALE GENOMIC DNA]</scope>
    <source>
        <strain evidence="2 3">KW</strain>
    </source>
</reference>
<name>A0A1V4BRK7_MICAE</name>
<accession>A0A1V4BRK7</accession>
<dbReference type="AlphaFoldDB" id="A0A1V4BRK7"/>
<proteinExistence type="predicted"/>
<comment type="caution">
    <text evidence="2">The sequence shown here is derived from an EMBL/GenBank/DDBJ whole genome shotgun (WGS) entry which is preliminary data.</text>
</comment>
<evidence type="ECO:0000313" key="3">
    <source>
        <dbReference type="Proteomes" id="UP000189835"/>
    </source>
</evidence>
<feature type="region of interest" description="Disordered" evidence="1">
    <location>
        <begin position="21"/>
        <end position="43"/>
    </location>
</feature>
<sequence length="69" mass="6830">MWGVGCGVWGVGCGVWGSGERGSGGVGSGEVGVWGSGERGSGGVGKWGSCLITLSPQNPITPKPYHPIS</sequence>
<dbReference type="Proteomes" id="UP000189835">
    <property type="component" value="Unassembled WGS sequence"/>
</dbReference>
<dbReference type="EMBL" id="MVGR01000004">
    <property type="protein sequence ID" value="OPF17067.1"/>
    <property type="molecule type" value="Genomic_DNA"/>
</dbReference>